<dbReference type="Gene3D" id="2.40.50.1020">
    <property type="entry name" value="LytTr DNA-binding domain"/>
    <property type="match status" value="1"/>
</dbReference>
<dbReference type="GO" id="GO:0003677">
    <property type="term" value="F:DNA binding"/>
    <property type="evidence" value="ECO:0007669"/>
    <property type="project" value="UniProtKB-KW"/>
</dbReference>
<dbReference type="STRING" id="400055.SAMN04490243_2548"/>
<dbReference type="Pfam" id="PF04397">
    <property type="entry name" value="LytTR"/>
    <property type="match status" value="1"/>
</dbReference>
<gene>
    <name evidence="3" type="ORF">SAMN04490243_2548</name>
</gene>
<dbReference type="InterPro" id="IPR007492">
    <property type="entry name" value="LytTR_DNA-bd_dom"/>
</dbReference>
<evidence type="ECO:0000256" key="1">
    <source>
        <dbReference type="SAM" id="Phobius"/>
    </source>
</evidence>
<dbReference type="OrthoDB" id="9808614at2"/>
<keyword evidence="1" id="KW-0812">Transmembrane</keyword>
<dbReference type="EMBL" id="FOYQ01000002">
    <property type="protein sequence ID" value="SFR52063.1"/>
    <property type="molecule type" value="Genomic_DNA"/>
</dbReference>
<evidence type="ECO:0000313" key="4">
    <source>
        <dbReference type="Proteomes" id="UP000199534"/>
    </source>
</evidence>
<feature type="transmembrane region" description="Helical" evidence="1">
    <location>
        <begin position="39"/>
        <end position="63"/>
    </location>
</feature>
<evidence type="ECO:0000313" key="3">
    <source>
        <dbReference type="EMBL" id="SFR52063.1"/>
    </source>
</evidence>
<organism evidence="3 4">
    <name type="scientific">Robiginitalea myxolifaciens</name>
    <dbReference type="NCBI Taxonomy" id="400055"/>
    <lineage>
        <taxon>Bacteria</taxon>
        <taxon>Pseudomonadati</taxon>
        <taxon>Bacteroidota</taxon>
        <taxon>Flavobacteriia</taxon>
        <taxon>Flavobacteriales</taxon>
        <taxon>Flavobacteriaceae</taxon>
        <taxon>Robiginitalea</taxon>
    </lineage>
</organism>
<dbReference type="PANTHER" id="PTHR37299">
    <property type="entry name" value="TRANSCRIPTIONAL REGULATOR-RELATED"/>
    <property type="match status" value="1"/>
</dbReference>
<feature type="transmembrane region" description="Helical" evidence="1">
    <location>
        <begin position="117"/>
        <end position="135"/>
    </location>
</feature>
<proteinExistence type="predicted"/>
<accession>A0A1I6HC97</accession>
<keyword evidence="1" id="KW-1133">Transmembrane helix</keyword>
<feature type="transmembrane region" description="Helical" evidence="1">
    <location>
        <begin position="12"/>
        <end position="33"/>
    </location>
</feature>
<keyword evidence="1" id="KW-0472">Membrane</keyword>
<dbReference type="InterPro" id="IPR046947">
    <property type="entry name" value="LytR-like"/>
</dbReference>
<feature type="domain" description="HTH LytTR-type" evidence="2">
    <location>
        <begin position="170"/>
        <end position="275"/>
    </location>
</feature>
<dbReference type="AlphaFoldDB" id="A0A1I6HC97"/>
<dbReference type="SMART" id="SM00850">
    <property type="entry name" value="LytTR"/>
    <property type="match status" value="1"/>
</dbReference>
<dbReference type="Proteomes" id="UP000199534">
    <property type="component" value="Unassembled WGS sequence"/>
</dbReference>
<keyword evidence="4" id="KW-1185">Reference proteome</keyword>
<protein>
    <submittedName>
        <fullName evidence="3">LytTr DNA-binding domain-containing protein</fullName>
    </submittedName>
</protein>
<name>A0A1I6HC97_9FLAO</name>
<dbReference type="PANTHER" id="PTHR37299:SF1">
    <property type="entry name" value="STAGE 0 SPORULATION PROTEIN A HOMOLOG"/>
    <property type="match status" value="1"/>
</dbReference>
<dbReference type="PROSITE" id="PS50930">
    <property type="entry name" value="HTH_LYTTR"/>
    <property type="match status" value="1"/>
</dbReference>
<dbReference type="GO" id="GO:0000156">
    <property type="term" value="F:phosphorelay response regulator activity"/>
    <property type="evidence" value="ECO:0007669"/>
    <property type="project" value="InterPro"/>
</dbReference>
<feature type="transmembrane region" description="Helical" evidence="1">
    <location>
        <begin position="75"/>
        <end position="93"/>
    </location>
</feature>
<dbReference type="RefSeq" id="WP_092982934.1">
    <property type="nucleotide sequence ID" value="NZ_FOYQ01000002.1"/>
</dbReference>
<reference evidence="3 4" key="1">
    <citation type="submission" date="2016-10" db="EMBL/GenBank/DDBJ databases">
        <authorList>
            <person name="de Groot N.N."/>
        </authorList>
    </citation>
    <scope>NUCLEOTIDE SEQUENCE [LARGE SCALE GENOMIC DNA]</scope>
    <source>
        <strain evidence="3 4">DSM 21019</strain>
    </source>
</reference>
<keyword evidence="3" id="KW-0238">DNA-binding</keyword>
<evidence type="ECO:0000259" key="2">
    <source>
        <dbReference type="PROSITE" id="PS50930"/>
    </source>
</evidence>
<sequence>MMNESGFNFKKGLKFLPQILLVGIGIGSANFVMHGENNWLQWTIQAMSTSLIIGYVLVVLGANRSWLESNLKPSWKRYAIVALFFVLAALVATETEQIIRSSVFSGGDYKPLSAGKMYLYNSIISLVLGFSFFQFDVSKKTSGSEASEQDIPLPEGNDPEVAANDPIRKIPIKQGENIHFIDLDQVVYFEAHDNYSFVHTTGGQRKLCDYSLRFLESRLSEGFSRVHRKYIVNQYHITQIRPHLNGRYQIAFPNPVAPITSSKSYTANIRKLIKIE</sequence>